<sequence>MNTTPPSGTPPEAKKCVQCGALLPAGRLEGLCAACLLQQGVMTDSPTQGGASSFEPPSIADVARLFPQLEILAFIGRGGMGAVYKARQPSLDRFVALKLLATHRTDAAFTERFGREARALAKLVHPNIVAVHDFGQVEGWNYILMEFVDGVTLRQLERSGRLSPREALQIVPQVCDALQFAHDNGVVHRDIKPENVLMDTRGRVKIADFGIAKLIQRPEGDAFLTGAQEVMGTPHYMAPEQVERPQEVDHRADIYSLGVVFYELLTGELPLGRFQPPSRKVTVDVRLDEVVLRALEKAPEMRYQTAAEFRTQVETVMVTPNIPAPADTPENAGEEGEVMLNEQLWKAVPVVAILMAFFNPWGGSGWIVFAAACAVLAVLPPIPLGASPHVAHRRRIYEAMGLRSRWAQWCCSLGWLGFIGFLGFLPTWEPFRGFLGFFGFCGLAVIIEAIARGYAKATGRPLAPPANRERVLRNFGTRMLFTIVIAVITAMLLRAYFVEPFRAATDAAAPEIPQGSHMLVWKIATRYSRGDLIAYRYNGVVCVGRIKSTSRDQFTLSHYNRPDVIISRGAVVGRVISVYWRPPMPEQSSAAASVFGPTTERVIPAPGPGVPSVLSFRTGRLESPPRSISEKFERGEPILTAENLKWLRDADGDVVMQASLDGTLRMIEAVAMRPAVNGRTFRWDDITPDEVERFVKQADWERRQYIQDGGNGFMAITAFSPDVLFFITRRGTKGVLEVFPMAPGDRSVKVRYKMVTTPSLYPNAPDHPSSH</sequence>
<dbReference type="PROSITE" id="PS50011">
    <property type="entry name" value="PROTEIN_KINASE_DOM"/>
    <property type="match status" value="1"/>
</dbReference>
<reference evidence="8 9" key="1">
    <citation type="submission" date="2018-06" db="EMBL/GenBank/DDBJ databases">
        <title>Genomic Encyclopedia of Type Strains, Phase IV (KMG-IV): sequencing the most valuable type-strain genomes for metagenomic binning, comparative biology and taxonomic classification.</title>
        <authorList>
            <person name="Goeker M."/>
        </authorList>
    </citation>
    <scope>NUCLEOTIDE SEQUENCE [LARGE SCALE GENOMIC DNA]</scope>
    <source>
        <strain evidence="8 9">DSM 25532</strain>
    </source>
</reference>
<keyword evidence="8" id="KW-0723">Serine/threonine-protein kinase</keyword>
<proteinExistence type="predicted"/>
<gene>
    <name evidence="8" type="ORF">DES53_10547</name>
</gene>
<keyword evidence="3 8" id="KW-0418">Kinase</keyword>
<dbReference type="GO" id="GO:0004674">
    <property type="term" value="F:protein serine/threonine kinase activity"/>
    <property type="evidence" value="ECO:0007669"/>
    <property type="project" value="UniProtKB-KW"/>
</dbReference>
<protein>
    <submittedName>
        <fullName evidence="8">Serine/threonine protein kinase</fullName>
    </submittedName>
</protein>
<dbReference type="GO" id="GO:0005524">
    <property type="term" value="F:ATP binding"/>
    <property type="evidence" value="ECO:0007669"/>
    <property type="project" value="UniProtKB-UniRule"/>
</dbReference>
<evidence type="ECO:0000256" key="1">
    <source>
        <dbReference type="ARBA" id="ARBA00022679"/>
    </source>
</evidence>
<keyword evidence="4 5" id="KW-0067">ATP-binding</keyword>
<name>A0A366HL28_9BACT</name>
<comment type="caution">
    <text evidence="8">The sequence shown here is derived from an EMBL/GenBank/DDBJ whole genome shotgun (WGS) entry which is preliminary data.</text>
</comment>
<keyword evidence="6" id="KW-0812">Transmembrane</keyword>
<feature type="transmembrane region" description="Helical" evidence="6">
    <location>
        <begin position="406"/>
        <end position="428"/>
    </location>
</feature>
<dbReference type="Gene3D" id="3.30.200.20">
    <property type="entry name" value="Phosphorylase Kinase, domain 1"/>
    <property type="match status" value="1"/>
</dbReference>
<feature type="transmembrane region" description="Helical" evidence="6">
    <location>
        <begin position="475"/>
        <end position="497"/>
    </location>
</feature>
<dbReference type="OrthoDB" id="6111975at2"/>
<dbReference type="PROSITE" id="PS00108">
    <property type="entry name" value="PROTEIN_KINASE_ST"/>
    <property type="match status" value="1"/>
</dbReference>
<dbReference type="SMART" id="SM00220">
    <property type="entry name" value="S_TKc"/>
    <property type="match status" value="1"/>
</dbReference>
<dbReference type="InterPro" id="IPR017441">
    <property type="entry name" value="Protein_kinase_ATP_BS"/>
</dbReference>
<evidence type="ECO:0000256" key="4">
    <source>
        <dbReference type="ARBA" id="ARBA00022840"/>
    </source>
</evidence>
<dbReference type="CDD" id="cd14014">
    <property type="entry name" value="STKc_PknB_like"/>
    <property type="match status" value="1"/>
</dbReference>
<dbReference type="PROSITE" id="PS00107">
    <property type="entry name" value="PROTEIN_KINASE_ATP"/>
    <property type="match status" value="1"/>
</dbReference>
<dbReference type="Proteomes" id="UP000253426">
    <property type="component" value="Unassembled WGS sequence"/>
</dbReference>
<keyword evidence="9" id="KW-1185">Reference proteome</keyword>
<evidence type="ECO:0000259" key="7">
    <source>
        <dbReference type="PROSITE" id="PS50011"/>
    </source>
</evidence>
<organism evidence="8 9">
    <name type="scientific">Roseimicrobium gellanilyticum</name>
    <dbReference type="NCBI Taxonomy" id="748857"/>
    <lineage>
        <taxon>Bacteria</taxon>
        <taxon>Pseudomonadati</taxon>
        <taxon>Verrucomicrobiota</taxon>
        <taxon>Verrucomicrobiia</taxon>
        <taxon>Verrucomicrobiales</taxon>
        <taxon>Verrucomicrobiaceae</taxon>
        <taxon>Roseimicrobium</taxon>
    </lineage>
</organism>
<keyword evidence="6" id="KW-1133">Transmembrane helix</keyword>
<dbReference type="InterPro" id="IPR008271">
    <property type="entry name" value="Ser/Thr_kinase_AS"/>
</dbReference>
<evidence type="ECO:0000256" key="5">
    <source>
        <dbReference type="PROSITE-ProRule" id="PRU10141"/>
    </source>
</evidence>
<dbReference type="AlphaFoldDB" id="A0A366HL28"/>
<evidence type="ECO:0000256" key="6">
    <source>
        <dbReference type="SAM" id="Phobius"/>
    </source>
</evidence>
<dbReference type="SUPFAM" id="SSF56112">
    <property type="entry name" value="Protein kinase-like (PK-like)"/>
    <property type="match status" value="1"/>
</dbReference>
<feature type="transmembrane region" description="Helical" evidence="6">
    <location>
        <begin position="367"/>
        <end position="386"/>
    </location>
</feature>
<dbReference type="Gene3D" id="1.10.510.10">
    <property type="entry name" value="Transferase(Phosphotransferase) domain 1"/>
    <property type="match status" value="1"/>
</dbReference>
<evidence type="ECO:0000313" key="8">
    <source>
        <dbReference type="EMBL" id="RBP43649.1"/>
    </source>
</evidence>
<feature type="binding site" evidence="5">
    <location>
        <position position="98"/>
    </location>
    <ligand>
        <name>ATP</name>
        <dbReference type="ChEBI" id="CHEBI:30616"/>
    </ligand>
</feature>
<evidence type="ECO:0000313" key="9">
    <source>
        <dbReference type="Proteomes" id="UP000253426"/>
    </source>
</evidence>
<dbReference type="PANTHER" id="PTHR43289">
    <property type="entry name" value="MITOGEN-ACTIVATED PROTEIN KINASE KINASE KINASE 20-RELATED"/>
    <property type="match status" value="1"/>
</dbReference>
<dbReference type="EMBL" id="QNRR01000005">
    <property type="protein sequence ID" value="RBP43649.1"/>
    <property type="molecule type" value="Genomic_DNA"/>
</dbReference>
<evidence type="ECO:0000256" key="3">
    <source>
        <dbReference type="ARBA" id="ARBA00022777"/>
    </source>
</evidence>
<feature type="transmembrane region" description="Helical" evidence="6">
    <location>
        <begin position="434"/>
        <end position="455"/>
    </location>
</feature>
<keyword evidence="1" id="KW-0808">Transferase</keyword>
<dbReference type="RefSeq" id="WP_113959136.1">
    <property type="nucleotide sequence ID" value="NZ_QNRR01000005.1"/>
</dbReference>
<dbReference type="Pfam" id="PF00069">
    <property type="entry name" value="Pkinase"/>
    <property type="match status" value="1"/>
</dbReference>
<dbReference type="PANTHER" id="PTHR43289:SF6">
    <property type="entry name" value="SERINE_THREONINE-PROTEIN KINASE NEKL-3"/>
    <property type="match status" value="1"/>
</dbReference>
<feature type="domain" description="Protein kinase" evidence="7">
    <location>
        <begin position="69"/>
        <end position="322"/>
    </location>
</feature>
<evidence type="ECO:0000256" key="2">
    <source>
        <dbReference type="ARBA" id="ARBA00022741"/>
    </source>
</evidence>
<keyword evidence="2 5" id="KW-0547">Nucleotide-binding</keyword>
<keyword evidence="6" id="KW-0472">Membrane</keyword>
<accession>A0A366HL28</accession>
<dbReference type="InterPro" id="IPR011009">
    <property type="entry name" value="Kinase-like_dom_sf"/>
</dbReference>
<dbReference type="InterPro" id="IPR000719">
    <property type="entry name" value="Prot_kinase_dom"/>
</dbReference>